<dbReference type="GO" id="GO:0022857">
    <property type="term" value="F:transmembrane transporter activity"/>
    <property type="evidence" value="ECO:0007669"/>
    <property type="project" value="InterPro"/>
</dbReference>
<feature type="transmembrane region" description="Helical" evidence="7">
    <location>
        <begin position="199"/>
        <end position="217"/>
    </location>
</feature>
<proteinExistence type="inferred from homology"/>
<protein>
    <submittedName>
        <fullName evidence="9">MFS family membrane transporter</fullName>
    </submittedName>
</protein>
<dbReference type="eggNOG" id="KOG0255">
    <property type="taxonomic scope" value="Eukaryota"/>
</dbReference>
<gene>
    <name evidence="9" type="ORF">SPOG_01649</name>
</gene>
<dbReference type="EMBL" id="KE546989">
    <property type="protein sequence ID" value="EPY52323.1"/>
    <property type="molecule type" value="Genomic_DNA"/>
</dbReference>
<comment type="subcellular location">
    <subcellularLocation>
        <location evidence="1">Membrane</location>
        <topology evidence="1">Multi-pass membrane protein</topology>
    </subcellularLocation>
</comment>
<feature type="domain" description="Major facilitator superfamily (MFS) profile" evidence="8">
    <location>
        <begin position="42"/>
        <end position="473"/>
    </location>
</feature>
<comment type="similarity">
    <text evidence="6">Belongs to the major facilitator superfamily. CAR1 family.</text>
</comment>
<dbReference type="GO" id="GO:0016020">
    <property type="term" value="C:membrane"/>
    <property type="evidence" value="ECO:0007669"/>
    <property type="project" value="UniProtKB-SubCell"/>
</dbReference>
<dbReference type="CDD" id="cd17323">
    <property type="entry name" value="MFS_Tpo1_MDR_like"/>
    <property type="match status" value="1"/>
</dbReference>
<keyword evidence="10" id="KW-1185">Reference proteome</keyword>
<dbReference type="PANTHER" id="PTHR23502:SF189">
    <property type="entry name" value="MEMBRANE TRANSPORTER"/>
    <property type="match status" value="1"/>
</dbReference>
<feature type="transmembrane region" description="Helical" evidence="7">
    <location>
        <begin position="167"/>
        <end position="187"/>
    </location>
</feature>
<feature type="transmembrane region" description="Helical" evidence="7">
    <location>
        <begin position="77"/>
        <end position="96"/>
    </location>
</feature>
<keyword evidence="3 7" id="KW-0812">Transmembrane</keyword>
<keyword evidence="5 7" id="KW-0472">Membrane</keyword>
<dbReference type="InterPro" id="IPR020846">
    <property type="entry name" value="MFS_dom"/>
</dbReference>
<dbReference type="PROSITE" id="PS50850">
    <property type="entry name" value="MFS"/>
    <property type="match status" value="1"/>
</dbReference>
<dbReference type="InterPro" id="IPR011701">
    <property type="entry name" value="MFS"/>
</dbReference>
<feature type="transmembrane region" description="Helical" evidence="7">
    <location>
        <begin position="133"/>
        <end position="155"/>
    </location>
</feature>
<name>S9VXN8_SCHCR</name>
<feature type="transmembrane region" description="Helical" evidence="7">
    <location>
        <begin position="268"/>
        <end position="292"/>
    </location>
</feature>
<dbReference type="OMA" id="PICTFMS"/>
<dbReference type="SUPFAM" id="SSF103473">
    <property type="entry name" value="MFS general substrate transporter"/>
    <property type="match status" value="1"/>
</dbReference>
<dbReference type="InterPro" id="IPR036259">
    <property type="entry name" value="MFS_trans_sf"/>
</dbReference>
<dbReference type="RefSeq" id="XP_013022208.1">
    <property type="nucleotide sequence ID" value="XM_013166754.1"/>
</dbReference>
<accession>S9VXN8</accession>
<organism evidence="9 10">
    <name type="scientific">Schizosaccharomyces cryophilus (strain OY26 / ATCC MYA-4695 / CBS 11777 / NBRC 106824 / NRRL Y48691)</name>
    <name type="common">Fission yeast</name>
    <dbReference type="NCBI Taxonomy" id="653667"/>
    <lineage>
        <taxon>Eukaryota</taxon>
        <taxon>Fungi</taxon>
        <taxon>Dikarya</taxon>
        <taxon>Ascomycota</taxon>
        <taxon>Taphrinomycotina</taxon>
        <taxon>Schizosaccharomycetes</taxon>
        <taxon>Schizosaccharomycetales</taxon>
        <taxon>Schizosaccharomycetaceae</taxon>
        <taxon>Schizosaccharomyces</taxon>
    </lineage>
</organism>
<dbReference type="PANTHER" id="PTHR23502">
    <property type="entry name" value="MAJOR FACILITATOR SUPERFAMILY"/>
    <property type="match status" value="1"/>
</dbReference>
<keyword evidence="2" id="KW-0813">Transport</keyword>
<dbReference type="OrthoDB" id="5296287at2759"/>
<dbReference type="STRING" id="653667.S9VXN8"/>
<evidence type="ECO:0000256" key="3">
    <source>
        <dbReference type="ARBA" id="ARBA00022692"/>
    </source>
</evidence>
<dbReference type="Gene3D" id="1.20.1250.20">
    <property type="entry name" value="MFS general substrate transporter like domains"/>
    <property type="match status" value="1"/>
</dbReference>
<dbReference type="AlphaFoldDB" id="S9VXN8"/>
<evidence type="ECO:0000256" key="6">
    <source>
        <dbReference type="ARBA" id="ARBA00038347"/>
    </source>
</evidence>
<feature type="transmembrane region" description="Helical" evidence="7">
    <location>
        <begin position="443"/>
        <end position="468"/>
    </location>
</feature>
<sequence length="483" mass="54040">MLKEVSSFHSDEPIYNARALSNLQSWDPYKPKEWPLKIKVRNVIVISTMTFLNQYGSSVFAPSIPRIAEQFQSSKTVVTLGATLYSFGILFGTLVCAPLSEQFGRRPVYLVGYSIFALLQIPIALSVNLEMFLIFRFFSGVFGSVGISNGSGTLADLFEKKDRGKYMIVYFTLLSLGPGIAPIISGFITQSSIGWRWEFWILLILSGVLVLSAFLLLKETYPPILNREKLEKTGHIGENEPVAKRFTGTELLKRWLVLLSMKKPLHMLITQPILICVAFTIGTIFGILNLVLMAFSQAWELLYNFSVGISGLMYISITLGLLMAVFIALPLNQKFYVHLLNQNHGESEPEFRLPMSILGCLLFEIGIVVFGWTAEYRVFWFVPLIGSTILGAGYIMTSNPLNMYVVDAYGIYSASASAAVKVLQLTCGAIFPLFAQSLYLRLGYGWGCTLLAFILLFCTVSLPLLFFYGKRVRNLEAFDPAKY</sequence>
<evidence type="ECO:0000256" key="4">
    <source>
        <dbReference type="ARBA" id="ARBA00022989"/>
    </source>
</evidence>
<evidence type="ECO:0000259" key="8">
    <source>
        <dbReference type="PROSITE" id="PS50850"/>
    </source>
</evidence>
<dbReference type="Proteomes" id="UP000015464">
    <property type="component" value="Unassembled WGS sequence"/>
</dbReference>
<evidence type="ECO:0000256" key="5">
    <source>
        <dbReference type="ARBA" id="ARBA00023136"/>
    </source>
</evidence>
<evidence type="ECO:0000313" key="10">
    <source>
        <dbReference type="Proteomes" id="UP000015464"/>
    </source>
</evidence>
<dbReference type="GeneID" id="25035976"/>
<reference evidence="9 10" key="1">
    <citation type="journal article" date="2011" name="Science">
        <title>Comparative functional genomics of the fission yeasts.</title>
        <authorList>
            <person name="Rhind N."/>
            <person name="Chen Z."/>
            <person name="Yassour M."/>
            <person name="Thompson D.A."/>
            <person name="Haas B.J."/>
            <person name="Habib N."/>
            <person name="Wapinski I."/>
            <person name="Roy S."/>
            <person name="Lin M.F."/>
            <person name="Heiman D.I."/>
            <person name="Young S.K."/>
            <person name="Furuya K."/>
            <person name="Guo Y."/>
            <person name="Pidoux A."/>
            <person name="Chen H.M."/>
            <person name="Robbertse B."/>
            <person name="Goldberg J.M."/>
            <person name="Aoki K."/>
            <person name="Bayne E.H."/>
            <person name="Berlin A.M."/>
            <person name="Desjardins C.A."/>
            <person name="Dobbs E."/>
            <person name="Dukaj L."/>
            <person name="Fan L."/>
            <person name="FitzGerald M.G."/>
            <person name="French C."/>
            <person name="Gujja S."/>
            <person name="Hansen K."/>
            <person name="Keifenheim D."/>
            <person name="Levin J.Z."/>
            <person name="Mosher R.A."/>
            <person name="Mueller C.A."/>
            <person name="Pfiffner J."/>
            <person name="Priest M."/>
            <person name="Russ C."/>
            <person name="Smialowska A."/>
            <person name="Swoboda P."/>
            <person name="Sykes S.M."/>
            <person name="Vaughn M."/>
            <person name="Vengrova S."/>
            <person name="Yoder R."/>
            <person name="Zeng Q."/>
            <person name="Allshire R."/>
            <person name="Baulcombe D."/>
            <person name="Birren B.W."/>
            <person name="Brown W."/>
            <person name="Ekwall K."/>
            <person name="Kellis M."/>
            <person name="Leatherwood J."/>
            <person name="Levin H."/>
            <person name="Margalit H."/>
            <person name="Martienssen R."/>
            <person name="Nieduszynski C.A."/>
            <person name="Spatafora J.W."/>
            <person name="Friedman N."/>
            <person name="Dalgaard J.Z."/>
            <person name="Baumann P."/>
            <person name="Niki H."/>
            <person name="Regev A."/>
            <person name="Nusbaum C."/>
        </authorList>
    </citation>
    <scope>NUCLEOTIDE SEQUENCE [LARGE SCALE GENOMIC DNA]</scope>
    <source>
        <strain evidence="10">OY26 / ATCC MYA-4695 / CBS 11777 / NBRC 106824 / NRRL Y48691</strain>
    </source>
</reference>
<dbReference type="FunFam" id="1.20.1250.20:FF:000509">
    <property type="entry name" value="MFS general substrate transporter"/>
    <property type="match status" value="1"/>
</dbReference>
<keyword evidence="4 7" id="KW-1133">Transmembrane helix</keyword>
<feature type="transmembrane region" description="Helical" evidence="7">
    <location>
        <begin position="378"/>
        <end position="397"/>
    </location>
</feature>
<feature type="transmembrane region" description="Helical" evidence="7">
    <location>
        <begin position="353"/>
        <end position="372"/>
    </location>
</feature>
<feature type="transmembrane region" description="Helical" evidence="7">
    <location>
        <begin position="108"/>
        <end position="127"/>
    </location>
</feature>
<dbReference type="HOGENOM" id="CLU_008455_11_4_1"/>
<evidence type="ECO:0000256" key="2">
    <source>
        <dbReference type="ARBA" id="ARBA00022448"/>
    </source>
</evidence>
<evidence type="ECO:0000313" key="9">
    <source>
        <dbReference type="EMBL" id="EPY52323.1"/>
    </source>
</evidence>
<evidence type="ECO:0000256" key="7">
    <source>
        <dbReference type="SAM" id="Phobius"/>
    </source>
</evidence>
<dbReference type="Pfam" id="PF07690">
    <property type="entry name" value="MFS_1"/>
    <property type="match status" value="1"/>
</dbReference>
<evidence type="ECO:0000256" key="1">
    <source>
        <dbReference type="ARBA" id="ARBA00004141"/>
    </source>
</evidence>
<feature type="transmembrane region" description="Helical" evidence="7">
    <location>
        <begin position="409"/>
        <end position="431"/>
    </location>
</feature>
<feature type="transmembrane region" description="Helical" evidence="7">
    <location>
        <begin position="312"/>
        <end position="332"/>
    </location>
</feature>